<dbReference type="Gene3D" id="3.40.50.1820">
    <property type="entry name" value="alpha/beta hydrolase"/>
    <property type="match status" value="1"/>
</dbReference>
<feature type="domain" description="Thioesterase TesA-like" evidence="3">
    <location>
        <begin position="26"/>
        <end position="247"/>
    </location>
</feature>
<evidence type="ECO:0000313" key="4">
    <source>
        <dbReference type="EMBL" id="SCF50457.1"/>
    </source>
</evidence>
<dbReference type="SUPFAM" id="SSF53474">
    <property type="entry name" value="alpha/beta-Hydrolases"/>
    <property type="match status" value="1"/>
</dbReference>
<evidence type="ECO:0000256" key="2">
    <source>
        <dbReference type="ARBA" id="ARBA00022801"/>
    </source>
</evidence>
<dbReference type="InterPro" id="IPR001031">
    <property type="entry name" value="Thioesterase"/>
</dbReference>
<dbReference type="InterPro" id="IPR020802">
    <property type="entry name" value="TesA-like"/>
</dbReference>
<dbReference type="Pfam" id="PF00975">
    <property type="entry name" value="Thioesterase"/>
    <property type="match status" value="1"/>
</dbReference>
<name>A0A1C5AZ64_9ACTN</name>
<protein>
    <submittedName>
        <fullName evidence="4">Surfactin synthase thioesterase subunit</fullName>
    </submittedName>
</protein>
<reference evidence="5" key="1">
    <citation type="submission" date="2016-06" db="EMBL/GenBank/DDBJ databases">
        <authorList>
            <person name="Varghese N."/>
            <person name="Submissions Spin"/>
        </authorList>
    </citation>
    <scope>NUCLEOTIDE SEQUENCE [LARGE SCALE GENOMIC DNA]</scope>
    <source>
        <strain evidence="5">DSM 43168</strain>
    </source>
</reference>
<evidence type="ECO:0000313" key="5">
    <source>
        <dbReference type="Proteomes" id="UP000183585"/>
    </source>
</evidence>
<comment type="similarity">
    <text evidence="1">Belongs to the thioesterase family.</text>
</comment>
<gene>
    <name evidence="4" type="ORF">GA0070563_1363</name>
</gene>
<evidence type="ECO:0000256" key="1">
    <source>
        <dbReference type="ARBA" id="ARBA00007169"/>
    </source>
</evidence>
<dbReference type="InterPro" id="IPR029058">
    <property type="entry name" value="AB_hydrolase_fold"/>
</dbReference>
<evidence type="ECO:0000259" key="3">
    <source>
        <dbReference type="SMART" id="SM00824"/>
    </source>
</evidence>
<keyword evidence="2" id="KW-0378">Hydrolase</keyword>
<dbReference type="GO" id="GO:0008610">
    <property type="term" value="P:lipid biosynthetic process"/>
    <property type="evidence" value="ECO:0007669"/>
    <property type="project" value="TreeGrafter"/>
</dbReference>
<dbReference type="PANTHER" id="PTHR11487">
    <property type="entry name" value="THIOESTERASE"/>
    <property type="match status" value="1"/>
</dbReference>
<dbReference type="InterPro" id="IPR012223">
    <property type="entry name" value="TEII"/>
</dbReference>
<keyword evidence="5" id="KW-1185">Reference proteome</keyword>
<dbReference type="RefSeq" id="WP_074479448.1">
    <property type="nucleotide sequence ID" value="NZ_FMCT01000036.1"/>
</dbReference>
<dbReference type="SMART" id="SM00824">
    <property type="entry name" value="PKS_TE"/>
    <property type="match status" value="1"/>
</dbReference>
<dbReference type="Proteomes" id="UP000183585">
    <property type="component" value="Unassembled WGS sequence"/>
</dbReference>
<dbReference type="GO" id="GO:0016787">
    <property type="term" value="F:hydrolase activity"/>
    <property type="evidence" value="ECO:0007669"/>
    <property type="project" value="UniProtKB-KW"/>
</dbReference>
<proteinExistence type="inferred from homology"/>
<dbReference type="PANTHER" id="PTHR11487:SF0">
    <property type="entry name" value="S-ACYL FATTY ACID SYNTHASE THIOESTERASE, MEDIUM CHAIN"/>
    <property type="match status" value="1"/>
</dbReference>
<organism evidence="4 5">
    <name type="scientific">Micromonospora carbonacea</name>
    <dbReference type="NCBI Taxonomy" id="47853"/>
    <lineage>
        <taxon>Bacteria</taxon>
        <taxon>Bacillati</taxon>
        <taxon>Actinomycetota</taxon>
        <taxon>Actinomycetes</taxon>
        <taxon>Micromonosporales</taxon>
        <taxon>Micromonosporaceae</taxon>
        <taxon>Micromonospora</taxon>
    </lineage>
</organism>
<accession>A0A1C5AZ64</accession>
<dbReference type="AlphaFoldDB" id="A0A1C5AZ64"/>
<dbReference type="EMBL" id="FMCT01000036">
    <property type="protein sequence ID" value="SCF50457.1"/>
    <property type="molecule type" value="Genomic_DNA"/>
</dbReference>
<sequence length="264" mass="28659">MSPSADPSELWLRRYRPVDDPAVRLFCFPHAGGAASAYLPFARRLAADVDVLAVQYPGRQDRRGEPLIESVDALVDGLLPALLAWADRPVAFFGHSMGATVAFEAARRLPPADADRLVHLFASGRRSPSVGRRDRFYRFDDELIDEIRRLQGTDSSLLDDRELLDMLLPAIRNDYRAAAAYEYRPGPRLRCPVTVLAGAADTHVTTGEAAAWAEVTAAATIVRTFPGGHFYLNDQLDAVCAEVTTTLTAVSTIALTAVPGADPG</sequence>